<comment type="subcellular location">
    <subcellularLocation>
        <location evidence="2">Cell membrane</location>
        <topology evidence="2">Multi-pass membrane protein</topology>
    </subcellularLocation>
</comment>
<evidence type="ECO:0000256" key="1">
    <source>
        <dbReference type="ARBA" id="ARBA00000085"/>
    </source>
</evidence>
<keyword evidence="11 14" id="KW-1133">Transmembrane helix</keyword>
<protein>
    <recommendedName>
        <fullName evidence="3">histidine kinase</fullName>
        <ecNumber evidence="3">2.7.13.3</ecNumber>
    </recommendedName>
</protein>
<evidence type="ECO:0000313" key="18">
    <source>
        <dbReference type="Proteomes" id="UP000076490"/>
    </source>
</evidence>
<comment type="catalytic activity">
    <reaction evidence="1">
        <text>ATP + protein L-histidine = ADP + protein N-phospho-L-histidine.</text>
        <dbReference type="EC" id="2.7.13.3"/>
    </reaction>
</comment>
<reference evidence="17 18" key="1">
    <citation type="submission" date="2016-01" db="EMBL/GenBank/DDBJ databases">
        <title>Whole genome sequencing of Bhargavaea cecembensis T14.</title>
        <authorList>
            <person name="Hong K.W."/>
        </authorList>
    </citation>
    <scope>NUCLEOTIDE SEQUENCE [LARGE SCALE GENOMIC DNA]</scope>
    <source>
        <strain evidence="17 18">T14</strain>
    </source>
</reference>
<dbReference type="InterPro" id="IPR036097">
    <property type="entry name" value="HisK_dim/P_sf"/>
</dbReference>
<name>A0A163F708_9BACL</name>
<dbReference type="InterPro" id="IPR041328">
    <property type="entry name" value="HisK_sensor"/>
</dbReference>
<evidence type="ECO:0000256" key="6">
    <source>
        <dbReference type="ARBA" id="ARBA00022679"/>
    </source>
</evidence>
<dbReference type="SMART" id="SM00304">
    <property type="entry name" value="HAMP"/>
    <property type="match status" value="1"/>
</dbReference>
<dbReference type="Gene3D" id="3.30.565.10">
    <property type="entry name" value="Histidine kinase-like ATPase, C-terminal domain"/>
    <property type="match status" value="1"/>
</dbReference>
<sequence>MNRIWNSVVGKLWATILLLVSFVLFIVSVLLLEFLGNFYGNQAENTLRQQAVTISKIVDQHEDPTASIYVIDDLLGRDTSAVIANSSGKVIGAFHEEDNGGEIREILLKDKELSRVFREDSPVVKEMNLPSAEDEDRMETYSILAAPLHEGNELNGAVFVYQSMQAVHDTIRQTTYIVLLSAFIAFVLTTFFAFFLSSRITSPLRKLKEAANSLAEGRYDTEVPTPQHDEIGDLAVAFNKMGRQVKHNLEVIGQEKEQLQNILTSMTDAVISFNRDQSILLTNPPADRLLKKWRDVRKDQEGDLPDEITGMLDHAAMYSEEVEDELSLDGQYFDITISPLYSGSNIRGAVAVFRDMTEQHRLDKVRTDFLANISHELRTPISMLIGYSEALSDGIVEKEEDREEMMKIIRDEAMRMGRLVNDTLDLTRLESGYMRLYKNPVAVRPMVERIASKFVQKAKDADITLGVDTEGAGEAIVELDEDRIEQVMTNLIDNAIRHTPSGGSVEVRSSASDGLLEVAVADTGSGIADEDLTFVFERFYKADKARTRGKGGTGLGLAIAKNIVESHGGWIRAESSLGEGTTMTFSIPFEEH</sequence>
<evidence type="ECO:0000256" key="2">
    <source>
        <dbReference type="ARBA" id="ARBA00004651"/>
    </source>
</evidence>
<dbReference type="EMBL" id="LQNT01000009">
    <property type="protein sequence ID" value="KZE38086.1"/>
    <property type="molecule type" value="Genomic_DNA"/>
</dbReference>
<comment type="caution">
    <text evidence="17">The sequence shown here is derived from an EMBL/GenBank/DDBJ whole genome shotgun (WGS) entry which is preliminary data.</text>
</comment>
<dbReference type="Gene3D" id="3.30.450.20">
    <property type="entry name" value="PAS domain"/>
    <property type="match status" value="1"/>
</dbReference>
<dbReference type="CDD" id="cd00082">
    <property type="entry name" value="HisKA"/>
    <property type="match status" value="1"/>
</dbReference>
<dbReference type="SUPFAM" id="SSF55785">
    <property type="entry name" value="PYP-like sensor domain (PAS domain)"/>
    <property type="match status" value="1"/>
</dbReference>
<feature type="domain" description="Histidine kinase" evidence="15">
    <location>
        <begin position="372"/>
        <end position="591"/>
    </location>
</feature>
<evidence type="ECO:0000259" key="15">
    <source>
        <dbReference type="PROSITE" id="PS50109"/>
    </source>
</evidence>
<keyword evidence="12" id="KW-0902">Two-component regulatory system</keyword>
<dbReference type="GO" id="GO:0005524">
    <property type="term" value="F:ATP binding"/>
    <property type="evidence" value="ECO:0007669"/>
    <property type="project" value="UniProtKB-KW"/>
</dbReference>
<accession>A0A163F708</accession>
<dbReference type="InterPro" id="IPR004358">
    <property type="entry name" value="Sig_transdc_His_kin-like_C"/>
</dbReference>
<feature type="domain" description="HAMP" evidence="16">
    <location>
        <begin position="198"/>
        <end position="250"/>
    </location>
</feature>
<keyword evidence="4" id="KW-1003">Cell membrane</keyword>
<evidence type="ECO:0000256" key="13">
    <source>
        <dbReference type="ARBA" id="ARBA00023136"/>
    </source>
</evidence>
<dbReference type="OrthoDB" id="9813151at2"/>
<dbReference type="FunFam" id="3.30.565.10:FF:000006">
    <property type="entry name" value="Sensor histidine kinase WalK"/>
    <property type="match status" value="1"/>
</dbReference>
<dbReference type="Pfam" id="PF02518">
    <property type="entry name" value="HATPase_c"/>
    <property type="match status" value="1"/>
</dbReference>
<dbReference type="CDD" id="cd00075">
    <property type="entry name" value="HATPase"/>
    <property type="match status" value="1"/>
</dbReference>
<dbReference type="SUPFAM" id="SSF158472">
    <property type="entry name" value="HAMP domain-like"/>
    <property type="match status" value="1"/>
</dbReference>
<keyword evidence="8" id="KW-0547">Nucleotide-binding</keyword>
<evidence type="ECO:0000256" key="3">
    <source>
        <dbReference type="ARBA" id="ARBA00012438"/>
    </source>
</evidence>
<dbReference type="Pfam" id="PF00512">
    <property type="entry name" value="HisKA"/>
    <property type="match status" value="1"/>
</dbReference>
<dbReference type="InterPro" id="IPR005467">
    <property type="entry name" value="His_kinase_dom"/>
</dbReference>
<keyword evidence="9 17" id="KW-0418">Kinase</keyword>
<dbReference type="GO" id="GO:0000156">
    <property type="term" value="F:phosphorelay response regulator activity"/>
    <property type="evidence" value="ECO:0007669"/>
    <property type="project" value="TreeGrafter"/>
</dbReference>
<organism evidence="17 18">
    <name type="scientific">Bhargavaea cecembensis</name>
    <dbReference type="NCBI Taxonomy" id="394098"/>
    <lineage>
        <taxon>Bacteria</taxon>
        <taxon>Bacillati</taxon>
        <taxon>Bacillota</taxon>
        <taxon>Bacilli</taxon>
        <taxon>Bacillales</taxon>
        <taxon>Caryophanaceae</taxon>
        <taxon>Bhargavaea</taxon>
    </lineage>
</organism>
<evidence type="ECO:0000256" key="11">
    <source>
        <dbReference type="ARBA" id="ARBA00022989"/>
    </source>
</evidence>
<dbReference type="PROSITE" id="PS50885">
    <property type="entry name" value="HAMP"/>
    <property type="match status" value="1"/>
</dbReference>
<dbReference type="EC" id="2.7.13.3" evidence="3"/>
<keyword evidence="6" id="KW-0808">Transferase</keyword>
<dbReference type="GO" id="GO:0030295">
    <property type="term" value="F:protein kinase activator activity"/>
    <property type="evidence" value="ECO:0007669"/>
    <property type="project" value="TreeGrafter"/>
</dbReference>
<keyword evidence="10" id="KW-0067">ATP-binding</keyword>
<evidence type="ECO:0000256" key="10">
    <source>
        <dbReference type="ARBA" id="ARBA00022840"/>
    </source>
</evidence>
<dbReference type="FunFam" id="1.10.287.130:FF:000001">
    <property type="entry name" value="Two-component sensor histidine kinase"/>
    <property type="match status" value="1"/>
</dbReference>
<evidence type="ECO:0000256" key="14">
    <source>
        <dbReference type="SAM" id="Phobius"/>
    </source>
</evidence>
<dbReference type="SUPFAM" id="SSF47384">
    <property type="entry name" value="Homodimeric domain of signal transducing histidine kinase"/>
    <property type="match status" value="1"/>
</dbReference>
<dbReference type="GO" id="GO:0000155">
    <property type="term" value="F:phosphorelay sensor kinase activity"/>
    <property type="evidence" value="ECO:0007669"/>
    <property type="project" value="InterPro"/>
</dbReference>
<proteinExistence type="predicted"/>
<dbReference type="PANTHER" id="PTHR42878:SF3">
    <property type="entry name" value="HISTIDINE PROTEIN KINASE SAES"/>
    <property type="match status" value="1"/>
</dbReference>
<evidence type="ECO:0000256" key="4">
    <source>
        <dbReference type="ARBA" id="ARBA00022475"/>
    </source>
</evidence>
<gene>
    <name evidence="17" type="ORF">AV656_03930</name>
</gene>
<evidence type="ECO:0000256" key="7">
    <source>
        <dbReference type="ARBA" id="ARBA00022692"/>
    </source>
</evidence>
<dbReference type="Gene3D" id="6.10.340.10">
    <property type="match status" value="1"/>
</dbReference>
<dbReference type="InterPro" id="IPR003661">
    <property type="entry name" value="HisK_dim/P_dom"/>
</dbReference>
<dbReference type="PROSITE" id="PS50109">
    <property type="entry name" value="HIS_KIN"/>
    <property type="match status" value="1"/>
</dbReference>
<evidence type="ECO:0000256" key="12">
    <source>
        <dbReference type="ARBA" id="ARBA00023012"/>
    </source>
</evidence>
<dbReference type="SMART" id="SM00387">
    <property type="entry name" value="HATPase_c"/>
    <property type="match status" value="1"/>
</dbReference>
<dbReference type="InterPro" id="IPR050351">
    <property type="entry name" value="BphY/WalK/GraS-like"/>
</dbReference>
<keyword evidence="13 14" id="KW-0472">Membrane</keyword>
<dbReference type="SUPFAM" id="SSF55874">
    <property type="entry name" value="ATPase domain of HSP90 chaperone/DNA topoisomerase II/histidine kinase"/>
    <property type="match status" value="1"/>
</dbReference>
<dbReference type="Pfam" id="PF00672">
    <property type="entry name" value="HAMP"/>
    <property type="match status" value="1"/>
</dbReference>
<keyword evidence="5" id="KW-0597">Phosphoprotein</keyword>
<evidence type="ECO:0000256" key="9">
    <source>
        <dbReference type="ARBA" id="ARBA00022777"/>
    </source>
</evidence>
<evidence type="ECO:0000313" key="17">
    <source>
        <dbReference type="EMBL" id="KZE38086.1"/>
    </source>
</evidence>
<dbReference type="InterPro" id="IPR003660">
    <property type="entry name" value="HAMP_dom"/>
</dbReference>
<dbReference type="CDD" id="cd06225">
    <property type="entry name" value="HAMP"/>
    <property type="match status" value="1"/>
</dbReference>
<feature type="transmembrane region" description="Helical" evidence="14">
    <location>
        <begin position="174"/>
        <end position="196"/>
    </location>
</feature>
<dbReference type="PRINTS" id="PR00344">
    <property type="entry name" value="BCTRLSENSOR"/>
</dbReference>
<feature type="transmembrane region" description="Helical" evidence="14">
    <location>
        <begin position="12"/>
        <end position="32"/>
    </location>
</feature>
<dbReference type="InterPro" id="IPR003594">
    <property type="entry name" value="HATPase_dom"/>
</dbReference>
<dbReference type="Gene3D" id="1.10.287.130">
    <property type="match status" value="1"/>
</dbReference>
<evidence type="ECO:0000256" key="5">
    <source>
        <dbReference type="ARBA" id="ARBA00022553"/>
    </source>
</evidence>
<evidence type="ECO:0000256" key="8">
    <source>
        <dbReference type="ARBA" id="ARBA00022741"/>
    </source>
</evidence>
<dbReference type="GO" id="GO:0005886">
    <property type="term" value="C:plasma membrane"/>
    <property type="evidence" value="ECO:0007669"/>
    <property type="project" value="UniProtKB-SubCell"/>
</dbReference>
<dbReference type="InterPro" id="IPR036890">
    <property type="entry name" value="HATPase_C_sf"/>
</dbReference>
<dbReference type="PANTHER" id="PTHR42878">
    <property type="entry name" value="TWO-COMPONENT HISTIDINE KINASE"/>
    <property type="match status" value="1"/>
</dbReference>
<dbReference type="RefSeq" id="WP_063179246.1">
    <property type="nucleotide sequence ID" value="NZ_LQNT01000009.1"/>
</dbReference>
<dbReference type="Proteomes" id="UP000076490">
    <property type="component" value="Unassembled WGS sequence"/>
</dbReference>
<dbReference type="AlphaFoldDB" id="A0A163F708"/>
<keyword evidence="7 14" id="KW-0812">Transmembrane</keyword>
<dbReference type="InterPro" id="IPR035965">
    <property type="entry name" value="PAS-like_dom_sf"/>
</dbReference>
<dbReference type="Pfam" id="PF18698">
    <property type="entry name" value="HisK_sensor"/>
    <property type="match status" value="1"/>
</dbReference>
<dbReference type="GO" id="GO:0007234">
    <property type="term" value="P:osmosensory signaling via phosphorelay pathway"/>
    <property type="evidence" value="ECO:0007669"/>
    <property type="project" value="TreeGrafter"/>
</dbReference>
<dbReference type="SMART" id="SM00388">
    <property type="entry name" value="HisKA"/>
    <property type="match status" value="1"/>
</dbReference>
<evidence type="ECO:0000259" key="16">
    <source>
        <dbReference type="PROSITE" id="PS50885"/>
    </source>
</evidence>